<evidence type="ECO:0000256" key="3">
    <source>
        <dbReference type="ARBA" id="ARBA00022829"/>
    </source>
</evidence>
<dbReference type="PANTHER" id="PTHR34298:SF2">
    <property type="entry name" value="SEGREGATION AND CONDENSATION PROTEIN B"/>
    <property type="match status" value="1"/>
</dbReference>
<dbReference type="NCBIfam" id="TIGR00281">
    <property type="entry name" value="SMC-Scp complex subunit ScpB"/>
    <property type="match status" value="1"/>
</dbReference>
<dbReference type="GO" id="GO:0051301">
    <property type="term" value="P:cell division"/>
    <property type="evidence" value="ECO:0007669"/>
    <property type="project" value="UniProtKB-KW"/>
</dbReference>
<dbReference type="PANTHER" id="PTHR34298">
    <property type="entry name" value="SEGREGATION AND CONDENSATION PROTEIN B"/>
    <property type="match status" value="1"/>
</dbReference>
<evidence type="ECO:0000313" key="7">
    <source>
        <dbReference type="Proteomes" id="UP000326202"/>
    </source>
</evidence>
<keyword evidence="7" id="KW-1185">Reference proteome</keyword>
<evidence type="ECO:0000313" key="6">
    <source>
        <dbReference type="EMBL" id="QEX17391.1"/>
    </source>
</evidence>
<evidence type="ECO:0000256" key="1">
    <source>
        <dbReference type="ARBA" id="ARBA00022490"/>
    </source>
</evidence>
<organism evidence="6 7">
    <name type="scientific">Hypericibacter terrae</name>
    <dbReference type="NCBI Taxonomy" id="2602015"/>
    <lineage>
        <taxon>Bacteria</taxon>
        <taxon>Pseudomonadati</taxon>
        <taxon>Pseudomonadota</taxon>
        <taxon>Alphaproteobacteria</taxon>
        <taxon>Rhodospirillales</taxon>
        <taxon>Dongiaceae</taxon>
        <taxon>Hypericibacter</taxon>
    </lineage>
</organism>
<keyword evidence="1" id="KW-0963">Cytoplasm</keyword>
<sequence length="330" mass="35698">MSEDRFQLIRLLEAMLFAAAEPLPAPALGKRLPEGANVDELLLELQGLYANRGVNLVRHEDLWCFRTASDLADRLAIETTVTRKLSRAAIETLAIVSYHQPVTRAEIEEIRGVALSQGTLDKLLEVGWIKPKGRRQTPGRPVTWVTTDAFLSHFGLESLEALPGVEELKAAGLLDARPAISTLGAGVMAAMQGGGGIDSEDDEENDGEEEAANGSDPFELPGERDAGDEDETSDEDEDAGDEDDDEDGGDDEGDDDADEDEVEDAADGDDEDASDEVEDEDLDDDDDTDEDDEDTDDEDTGDEDTDDEDTDDEDEGGAEPGRQRRTEPAA</sequence>
<dbReference type="Gene3D" id="1.10.10.10">
    <property type="entry name" value="Winged helix-like DNA-binding domain superfamily/Winged helix DNA-binding domain"/>
    <property type="match status" value="2"/>
</dbReference>
<evidence type="ECO:0000256" key="2">
    <source>
        <dbReference type="ARBA" id="ARBA00022618"/>
    </source>
</evidence>
<dbReference type="EMBL" id="CP042906">
    <property type="protein sequence ID" value="QEX17391.1"/>
    <property type="molecule type" value="Genomic_DNA"/>
</dbReference>
<evidence type="ECO:0008006" key="8">
    <source>
        <dbReference type="Google" id="ProtNLM"/>
    </source>
</evidence>
<dbReference type="InterPro" id="IPR036390">
    <property type="entry name" value="WH_DNA-bd_sf"/>
</dbReference>
<evidence type="ECO:0000256" key="5">
    <source>
        <dbReference type="SAM" id="MobiDB-lite"/>
    </source>
</evidence>
<dbReference type="InterPro" id="IPR005234">
    <property type="entry name" value="ScpB_csome_segregation"/>
</dbReference>
<keyword evidence="3" id="KW-0159">Chromosome partition</keyword>
<feature type="compositionally biased region" description="Acidic residues" evidence="5">
    <location>
        <begin position="226"/>
        <end position="317"/>
    </location>
</feature>
<dbReference type="GO" id="GO:0051304">
    <property type="term" value="P:chromosome separation"/>
    <property type="evidence" value="ECO:0007669"/>
    <property type="project" value="InterPro"/>
</dbReference>
<dbReference type="SUPFAM" id="SSF46785">
    <property type="entry name" value="Winged helix' DNA-binding domain"/>
    <property type="match status" value="2"/>
</dbReference>
<dbReference type="Pfam" id="PF04079">
    <property type="entry name" value="SMC_ScpB"/>
    <property type="match status" value="1"/>
</dbReference>
<feature type="region of interest" description="Disordered" evidence="5">
    <location>
        <begin position="191"/>
        <end position="330"/>
    </location>
</feature>
<dbReference type="AlphaFoldDB" id="A0A5J6MJL4"/>
<dbReference type="KEGG" id="htq:FRZ44_26910"/>
<feature type="compositionally biased region" description="Acidic residues" evidence="5">
    <location>
        <begin position="198"/>
        <end position="211"/>
    </location>
</feature>
<dbReference type="InterPro" id="IPR036388">
    <property type="entry name" value="WH-like_DNA-bd_sf"/>
</dbReference>
<evidence type="ECO:0000256" key="4">
    <source>
        <dbReference type="ARBA" id="ARBA00023306"/>
    </source>
</evidence>
<name>A0A5J6MJL4_9PROT</name>
<gene>
    <name evidence="6" type="ORF">FRZ44_26910</name>
</gene>
<dbReference type="OrthoDB" id="9806226at2"/>
<reference evidence="6 7" key="1">
    <citation type="submission" date="2019-08" db="EMBL/GenBank/DDBJ databases">
        <title>Hyperibacter terrae gen. nov., sp. nov. and Hyperibacter viscosus sp. nov., two new members in the family Rhodospirillaceae isolated from the rhizosphere of Hypericum perforatum.</title>
        <authorList>
            <person name="Noviana Z."/>
        </authorList>
    </citation>
    <scope>NUCLEOTIDE SEQUENCE [LARGE SCALE GENOMIC DNA]</scope>
    <source>
        <strain evidence="6 7">R5913</strain>
    </source>
</reference>
<proteinExistence type="predicted"/>
<protein>
    <recommendedName>
        <fullName evidence="8">Segregation and condensation protein B</fullName>
    </recommendedName>
</protein>
<keyword evidence="2" id="KW-0132">Cell division</keyword>
<dbReference type="Proteomes" id="UP000326202">
    <property type="component" value="Chromosome"/>
</dbReference>
<keyword evidence="4" id="KW-0131">Cell cycle</keyword>
<feature type="compositionally biased region" description="Basic and acidic residues" evidence="5">
    <location>
        <begin position="321"/>
        <end position="330"/>
    </location>
</feature>
<accession>A0A5J6MJL4</accession>